<name>A0AAI9X2V8_PENTH</name>
<reference evidence="1" key="2">
    <citation type="journal article" date="2016" name="Fungal Biol.">
        <title>Ochratoxin A production by Penicillium thymicola.</title>
        <authorList>
            <person name="Nguyen H.D.T."/>
            <person name="McMullin D.R."/>
            <person name="Ponomareva E."/>
            <person name="Riley R."/>
            <person name="Pomraning K.R."/>
            <person name="Baker S.E."/>
            <person name="Seifert K.A."/>
        </authorList>
    </citation>
    <scope>NUCLEOTIDE SEQUENCE</scope>
    <source>
        <strain evidence="1">DAOM 180753</strain>
    </source>
</reference>
<reference evidence="1" key="1">
    <citation type="submission" date="2015-06" db="EMBL/GenBank/DDBJ databases">
        <authorList>
            <person name="Nguyen H."/>
        </authorList>
    </citation>
    <scope>NUCLEOTIDE SEQUENCE</scope>
    <source>
        <strain evidence="1">DAOM 180753</strain>
    </source>
</reference>
<protein>
    <submittedName>
        <fullName evidence="1">Uncharacterized protein</fullName>
    </submittedName>
</protein>
<keyword evidence="2" id="KW-1185">Reference proteome</keyword>
<gene>
    <name evidence="1" type="ORF">VN97_g12102</name>
</gene>
<comment type="caution">
    <text evidence="1">The sequence shown here is derived from an EMBL/GenBank/DDBJ whole genome shotgun (WGS) entry which is preliminary data.</text>
</comment>
<evidence type="ECO:0000313" key="2">
    <source>
        <dbReference type="Proteomes" id="UP001227192"/>
    </source>
</evidence>
<dbReference type="AlphaFoldDB" id="A0AAI9X2V8"/>
<sequence length="77" mass="8725">MYIDLLADSFLQRLLDNFRQLILLFEEAVMSLTLFHDTYLPGMWICRAVVGCSGVGQVQVFGGQKYLNSRTPIGLKI</sequence>
<accession>A0AAI9X2V8</accession>
<proteinExistence type="predicted"/>
<dbReference type="EMBL" id="LACB01000801">
    <property type="protein sequence ID" value="KAJ9481379.1"/>
    <property type="molecule type" value="Genomic_DNA"/>
</dbReference>
<evidence type="ECO:0000313" key="1">
    <source>
        <dbReference type="EMBL" id="KAJ9481379.1"/>
    </source>
</evidence>
<organism evidence="1 2">
    <name type="scientific">Penicillium thymicola</name>
    <dbReference type="NCBI Taxonomy" id="293382"/>
    <lineage>
        <taxon>Eukaryota</taxon>
        <taxon>Fungi</taxon>
        <taxon>Dikarya</taxon>
        <taxon>Ascomycota</taxon>
        <taxon>Pezizomycotina</taxon>
        <taxon>Eurotiomycetes</taxon>
        <taxon>Eurotiomycetidae</taxon>
        <taxon>Eurotiales</taxon>
        <taxon>Aspergillaceae</taxon>
        <taxon>Penicillium</taxon>
    </lineage>
</organism>
<dbReference type="Proteomes" id="UP001227192">
    <property type="component" value="Unassembled WGS sequence"/>
</dbReference>